<keyword evidence="1" id="KW-0812">Transmembrane</keyword>
<protein>
    <submittedName>
        <fullName evidence="2">Uncharacterized protein</fullName>
    </submittedName>
</protein>
<organism evidence="2">
    <name type="scientific">Lepeophtheirus salmonis</name>
    <name type="common">Salmon louse</name>
    <name type="synonym">Caligus salmonis</name>
    <dbReference type="NCBI Taxonomy" id="72036"/>
    <lineage>
        <taxon>Eukaryota</taxon>
        <taxon>Metazoa</taxon>
        <taxon>Ecdysozoa</taxon>
        <taxon>Arthropoda</taxon>
        <taxon>Crustacea</taxon>
        <taxon>Multicrustacea</taxon>
        <taxon>Hexanauplia</taxon>
        <taxon>Copepoda</taxon>
        <taxon>Siphonostomatoida</taxon>
        <taxon>Caligidae</taxon>
        <taxon>Lepeophtheirus</taxon>
    </lineage>
</organism>
<evidence type="ECO:0000313" key="2">
    <source>
        <dbReference type="EMBL" id="CDW32951.1"/>
    </source>
</evidence>
<accession>A0A0K2U5G9</accession>
<feature type="transmembrane region" description="Helical" evidence="1">
    <location>
        <begin position="14"/>
        <end position="32"/>
    </location>
</feature>
<keyword evidence="1" id="KW-0472">Membrane</keyword>
<keyword evidence="1" id="KW-1133">Transmembrane helix</keyword>
<sequence length="56" mass="6478">CTSHLYYNSSKNNYTIIILSIHRIFNICIILIPSTVNHSFFIDSHLLVATFTSYNL</sequence>
<dbReference type="EMBL" id="HACA01015590">
    <property type="protein sequence ID" value="CDW32951.1"/>
    <property type="molecule type" value="Transcribed_RNA"/>
</dbReference>
<dbReference type="AlphaFoldDB" id="A0A0K2U5G9"/>
<proteinExistence type="predicted"/>
<feature type="non-terminal residue" evidence="2">
    <location>
        <position position="1"/>
    </location>
</feature>
<reference evidence="2" key="1">
    <citation type="submission" date="2014-05" db="EMBL/GenBank/DDBJ databases">
        <authorList>
            <person name="Chronopoulou M."/>
        </authorList>
    </citation>
    <scope>NUCLEOTIDE SEQUENCE</scope>
    <source>
        <tissue evidence="2">Whole organism</tissue>
    </source>
</reference>
<evidence type="ECO:0000256" key="1">
    <source>
        <dbReference type="SAM" id="Phobius"/>
    </source>
</evidence>
<name>A0A0K2U5G9_LEPSM</name>